<dbReference type="OMA" id="DHTHIVP"/>
<organism evidence="2">
    <name type="scientific">Nicotiana tabacum</name>
    <name type="common">Common tobacco</name>
    <dbReference type="NCBI Taxonomy" id="4097"/>
    <lineage>
        <taxon>Eukaryota</taxon>
        <taxon>Viridiplantae</taxon>
        <taxon>Streptophyta</taxon>
        <taxon>Embryophyta</taxon>
        <taxon>Tracheophyta</taxon>
        <taxon>Spermatophyta</taxon>
        <taxon>Magnoliopsida</taxon>
        <taxon>eudicotyledons</taxon>
        <taxon>Gunneridae</taxon>
        <taxon>Pentapetalae</taxon>
        <taxon>asterids</taxon>
        <taxon>lamiids</taxon>
        <taxon>Solanales</taxon>
        <taxon>Solanaceae</taxon>
        <taxon>Nicotianoideae</taxon>
        <taxon>Nicotianeae</taxon>
        <taxon>Nicotiana</taxon>
    </lineage>
</organism>
<reference evidence="2" key="1">
    <citation type="submission" date="2025-08" db="UniProtKB">
        <authorList>
            <consortium name="RefSeq"/>
        </authorList>
    </citation>
    <scope>IDENTIFICATION</scope>
</reference>
<accession>A0A1S3YUC5</accession>
<evidence type="ECO:0000259" key="1">
    <source>
        <dbReference type="PROSITE" id="PS50994"/>
    </source>
</evidence>
<dbReference type="Gene3D" id="3.30.420.10">
    <property type="entry name" value="Ribonuclease H-like superfamily/Ribonuclease H"/>
    <property type="match status" value="1"/>
</dbReference>
<dbReference type="PANTHER" id="PTHR46148:SF44">
    <property type="entry name" value="GAG-POL POLYPROTEIN"/>
    <property type="match status" value="1"/>
</dbReference>
<sequence>MDYSLERLAELYINEILRLHGIPVSIVSDRDSRFISRFWSSLQEALGSRLKFSTAFHPQTYGQSERVIQILEDMLRACIIEFEDKVKIIKDRLKIASDRQKSYADLKRREIEYKAGDKVFLKVSPWKKIMRFGKKGKLSLRFIGPYEMLERVDLVAYKLALPPELDKIHNVFHVSMLRRYRSDPSHVLPIESIEVNPDLTYGEEPIQILARELKELRNKSIPLVKVLWKTHFGEEATWEQKEDMRVQYPHLFRD</sequence>
<protein>
    <recommendedName>
        <fullName evidence="1">Integrase catalytic domain-containing protein</fullName>
    </recommendedName>
</protein>
<dbReference type="Pfam" id="PF24626">
    <property type="entry name" value="SH3_Tf2-1"/>
    <property type="match status" value="1"/>
</dbReference>
<gene>
    <name evidence="2" type="primary">LOC107779656</name>
</gene>
<name>A0A1S3YUC5_TOBAC</name>
<evidence type="ECO:0000313" key="2">
    <source>
        <dbReference type="RefSeq" id="XP_016455600.1"/>
    </source>
</evidence>
<dbReference type="GO" id="GO:0003676">
    <property type="term" value="F:nucleic acid binding"/>
    <property type="evidence" value="ECO:0007669"/>
    <property type="project" value="InterPro"/>
</dbReference>
<dbReference type="SUPFAM" id="SSF53098">
    <property type="entry name" value="Ribonuclease H-like"/>
    <property type="match status" value="1"/>
</dbReference>
<dbReference type="PANTHER" id="PTHR46148">
    <property type="entry name" value="CHROMO DOMAIN-CONTAINING PROTEIN"/>
    <property type="match status" value="1"/>
</dbReference>
<dbReference type="PaxDb" id="4097-A0A1S3YUC5"/>
<dbReference type="InterPro" id="IPR012337">
    <property type="entry name" value="RNaseH-like_sf"/>
</dbReference>
<dbReference type="STRING" id="4097.A0A1S3YUC5"/>
<dbReference type="InterPro" id="IPR036397">
    <property type="entry name" value="RNaseH_sf"/>
</dbReference>
<dbReference type="GO" id="GO:0015074">
    <property type="term" value="P:DNA integration"/>
    <property type="evidence" value="ECO:0007669"/>
    <property type="project" value="InterPro"/>
</dbReference>
<dbReference type="PROSITE" id="PS50994">
    <property type="entry name" value="INTEGRASE"/>
    <property type="match status" value="1"/>
</dbReference>
<dbReference type="KEGG" id="nta:107779656"/>
<dbReference type="InterPro" id="IPR001584">
    <property type="entry name" value="Integrase_cat-core"/>
</dbReference>
<proteinExistence type="predicted"/>
<dbReference type="InterPro" id="IPR056924">
    <property type="entry name" value="SH3_Tf2-1"/>
</dbReference>
<feature type="domain" description="Integrase catalytic" evidence="1">
    <location>
        <begin position="1"/>
        <end position="124"/>
    </location>
</feature>
<dbReference type="AlphaFoldDB" id="A0A1S3YUC5"/>
<dbReference type="OrthoDB" id="1224824at2759"/>
<dbReference type="RefSeq" id="XP_016455600.1">
    <property type="nucleotide sequence ID" value="XM_016600114.1"/>
</dbReference>